<evidence type="ECO:0000256" key="3">
    <source>
        <dbReference type="ARBA" id="ARBA00022448"/>
    </source>
</evidence>
<dbReference type="EMBL" id="JAEANY010000003">
    <property type="protein sequence ID" value="MBH5323105.1"/>
    <property type="molecule type" value="Genomic_DNA"/>
</dbReference>
<evidence type="ECO:0000256" key="1">
    <source>
        <dbReference type="ARBA" id="ARBA00004383"/>
    </source>
</evidence>
<accession>A0ABS0N5Q7</accession>
<evidence type="ECO:0000313" key="13">
    <source>
        <dbReference type="Proteomes" id="UP000602442"/>
    </source>
</evidence>
<feature type="signal peptide" evidence="10">
    <location>
        <begin position="1"/>
        <end position="29"/>
    </location>
</feature>
<evidence type="ECO:0000256" key="5">
    <source>
        <dbReference type="ARBA" id="ARBA00022519"/>
    </source>
</evidence>
<evidence type="ECO:0000256" key="10">
    <source>
        <dbReference type="SAM" id="SignalP"/>
    </source>
</evidence>
<feature type="chain" id="PRO_5046737313" evidence="10">
    <location>
        <begin position="30"/>
        <end position="145"/>
    </location>
</feature>
<keyword evidence="4" id="KW-1003">Cell membrane</keyword>
<dbReference type="NCBIfam" id="TIGR01352">
    <property type="entry name" value="tonB_Cterm"/>
    <property type="match status" value="1"/>
</dbReference>
<evidence type="ECO:0000256" key="7">
    <source>
        <dbReference type="ARBA" id="ARBA00022927"/>
    </source>
</evidence>
<evidence type="ECO:0000256" key="4">
    <source>
        <dbReference type="ARBA" id="ARBA00022475"/>
    </source>
</evidence>
<keyword evidence="3" id="KW-0813">Transport</keyword>
<feature type="domain" description="TonB C-terminal" evidence="11">
    <location>
        <begin position="54"/>
        <end position="145"/>
    </location>
</feature>
<reference evidence="12 13" key="1">
    <citation type="submission" date="2020-11" db="EMBL/GenBank/DDBJ databases">
        <title>Erythrobacter sediminis sp. nov., a marine bacterium from a tidal flat of Garorim Bay.</title>
        <authorList>
            <person name="Kim D."/>
            <person name="Yoo Y."/>
            <person name="Kim J.-J."/>
        </authorList>
    </citation>
    <scope>NUCLEOTIDE SEQUENCE [LARGE SCALE GENOMIC DNA]</scope>
    <source>
        <strain evidence="12 13">JGD-13</strain>
    </source>
</reference>
<keyword evidence="6" id="KW-0812">Transmembrane</keyword>
<evidence type="ECO:0000259" key="11">
    <source>
        <dbReference type="PROSITE" id="PS52015"/>
    </source>
</evidence>
<comment type="caution">
    <text evidence="12">The sequence shown here is derived from an EMBL/GenBank/DDBJ whole genome shotgun (WGS) entry which is preliminary data.</text>
</comment>
<keyword evidence="5" id="KW-0997">Cell inner membrane</keyword>
<dbReference type="PANTHER" id="PTHR33446">
    <property type="entry name" value="PROTEIN TONB-RELATED"/>
    <property type="match status" value="1"/>
</dbReference>
<keyword evidence="9" id="KW-0472">Membrane</keyword>
<evidence type="ECO:0000256" key="2">
    <source>
        <dbReference type="ARBA" id="ARBA00006555"/>
    </source>
</evidence>
<keyword evidence="8" id="KW-1133">Transmembrane helix</keyword>
<keyword evidence="10" id="KW-0732">Signal</keyword>
<dbReference type="SUPFAM" id="SSF74653">
    <property type="entry name" value="TolA/TonB C-terminal domain"/>
    <property type="match status" value="1"/>
</dbReference>
<proteinExistence type="inferred from homology"/>
<keyword evidence="7" id="KW-0653">Protein transport</keyword>
<evidence type="ECO:0000256" key="9">
    <source>
        <dbReference type="ARBA" id="ARBA00023136"/>
    </source>
</evidence>
<dbReference type="InterPro" id="IPR051045">
    <property type="entry name" value="TonB-dependent_transducer"/>
</dbReference>
<dbReference type="InterPro" id="IPR037682">
    <property type="entry name" value="TonB_C"/>
</dbReference>
<dbReference type="InterPro" id="IPR006260">
    <property type="entry name" value="TonB/TolA_C"/>
</dbReference>
<dbReference type="RefSeq" id="WP_197921810.1">
    <property type="nucleotide sequence ID" value="NZ_CAWPTA010000008.1"/>
</dbReference>
<sequence>MNISRIVRKSGFPALALGSLLSVATPSTAQEIDAEIGDIETEKPETPDLSRPVQPENQIVWVRRTMRDYPAEAIRQNLAGRVAFELTIDANGNVTDCDVVGSSGHRILDRAACRSMSRYARFQPALDENGNPVSATWGTSIVYGR</sequence>
<evidence type="ECO:0000256" key="8">
    <source>
        <dbReference type="ARBA" id="ARBA00022989"/>
    </source>
</evidence>
<dbReference type="PROSITE" id="PS52015">
    <property type="entry name" value="TONB_CTD"/>
    <property type="match status" value="1"/>
</dbReference>
<dbReference type="Gene3D" id="3.30.1150.10">
    <property type="match status" value="1"/>
</dbReference>
<organism evidence="12 13">
    <name type="scientific">Aurantiacibacter sediminis</name>
    <dbReference type="NCBI Taxonomy" id="2793064"/>
    <lineage>
        <taxon>Bacteria</taxon>
        <taxon>Pseudomonadati</taxon>
        <taxon>Pseudomonadota</taxon>
        <taxon>Alphaproteobacteria</taxon>
        <taxon>Sphingomonadales</taxon>
        <taxon>Erythrobacteraceae</taxon>
        <taxon>Aurantiacibacter</taxon>
    </lineage>
</organism>
<keyword evidence="13" id="KW-1185">Reference proteome</keyword>
<dbReference type="Proteomes" id="UP000602442">
    <property type="component" value="Unassembled WGS sequence"/>
</dbReference>
<comment type="subcellular location">
    <subcellularLocation>
        <location evidence="1">Cell inner membrane</location>
        <topology evidence="1">Single-pass membrane protein</topology>
        <orientation evidence="1">Periplasmic side</orientation>
    </subcellularLocation>
</comment>
<evidence type="ECO:0000256" key="6">
    <source>
        <dbReference type="ARBA" id="ARBA00022692"/>
    </source>
</evidence>
<protein>
    <submittedName>
        <fullName evidence="12">Energy transducer TonB</fullName>
    </submittedName>
</protein>
<gene>
    <name evidence="12" type="ORF">I5L03_10965</name>
</gene>
<name>A0ABS0N5Q7_9SPHN</name>
<comment type="similarity">
    <text evidence="2">Belongs to the TonB family.</text>
</comment>
<dbReference type="Pfam" id="PF03544">
    <property type="entry name" value="TonB_C"/>
    <property type="match status" value="1"/>
</dbReference>
<evidence type="ECO:0000313" key="12">
    <source>
        <dbReference type="EMBL" id="MBH5323105.1"/>
    </source>
</evidence>